<dbReference type="InterPro" id="IPR038726">
    <property type="entry name" value="PDDEXK_AddAB-type"/>
</dbReference>
<dbReference type="EMBL" id="BBXV01000057">
    <property type="protein sequence ID" value="GAQ19641.1"/>
    <property type="molecule type" value="Genomic_DNA"/>
</dbReference>
<evidence type="ECO:0000256" key="8">
    <source>
        <dbReference type="ARBA" id="ARBA00023125"/>
    </source>
</evidence>
<reference evidence="18" key="1">
    <citation type="submission" date="2015-07" db="EMBL/GenBank/DDBJ databases">
        <title>Draft Genome Sequence of Oceanobacillus picturae Heshi-B3 that Was Isolated from Fermented Rice Bran with Aging Salted Mackerel, Which Was Named Heshiko as Traditional Fermented Seafood in Japan.</title>
        <authorList>
            <person name="Akuzawa S."/>
            <person name="Nakagawa J."/>
            <person name="Kanekatsu T."/>
            <person name="Kanesaki Y."/>
            <person name="Suzuki T."/>
        </authorList>
    </citation>
    <scope>NUCLEOTIDE SEQUENCE [LARGE SCALE GENOMIC DNA]</scope>
    <source>
        <strain evidence="18">Heshi-B3</strain>
    </source>
</reference>
<keyword evidence="9 13" id="KW-0234">DNA repair</keyword>
<keyword evidence="4 13" id="KW-0378">Hydrolase</keyword>
<comment type="catalytic activity">
    <reaction evidence="12 13">
        <text>ATP + H2O = ADP + phosphate + H(+)</text>
        <dbReference type="Rhea" id="RHEA:13065"/>
        <dbReference type="ChEBI" id="CHEBI:15377"/>
        <dbReference type="ChEBI" id="CHEBI:15378"/>
        <dbReference type="ChEBI" id="CHEBI:30616"/>
        <dbReference type="ChEBI" id="CHEBI:43474"/>
        <dbReference type="ChEBI" id="CHEBI:456216"/>
        <dbReference type="EC" id="5.6.2.4"/>
    </reaction>
</comment>
<dbReference type="InterPro" id="IPR011335">
    <property type="entry name" value="Restrct_endonuc-II-like"/>
</dbReference>
<keyword evidence="3 13" id="KW-0227">DNA damage</keyword>
<evidence type="ECO:0000256" key="10">
    <source>
        <dbReference type="ARBA" id="ARBA00023235"/>
    </source>
</evidence>
<dbReference type="EC" id="3.1.-.-" evidence="13"/>
<evidence type="ECO:0000259" key="15">
    <source>
        <dbReference type="PROSITE" id="PS51198"/>
    </source>
</evidence>
<keyword evidence="8 13" id="KW-0238">DNA-binding</keyword>
<evidence type="ECO:0000313" key="18">
    <source>
        <dbReference type="Proteomes" id="UP000052946"/>
    </source>
</evidence>
<evidence type="ECO:0000256" key="5">
    <source>
        <dbReference type="ARBA" id="ARBA00022806"/>
    </source>
</evidence>
<dbReference type="PANTHER" id="PTHR11070:SF48">
    <property type="entry name" value="ATP-DEPENDENT HELICASE_NUCLEASE SUBUNIT A"/>
    <property type="match status" value="1"/>
</dbReference>
<dbReference type="HAMAP" id="MF_01451">
    <property type="entry name" value="AddA"/>
    <property type="match status" value="1"/>
</dbReference>
<comment type="subunit">
    <text evidence="13">Heterodimer of AddA and AddB/RexB.</text>
</comment>
<dbReference type="InterPro" id="IPR000212">
    <property type="entry name" value="DNA_helicase_UvrD/REP"/>
</dbReference>
<reference evidence="17 18" key="2">
    <citation type="journal article" date="2016" name="Genome Announc.">
        <title>Draft Genome Sequence of Oceanobacillus picturae Heshi-B3, Isolated from Fermented Rice Bran in a Traditional Japanese Seafood Dish.</title>
        <authorList>
            <person name="Akuzawa S."/>
            <person name="Nagaoka J."/>
            <person name="Kanekatsu M."/>
            <person name="Kanesaki Y."/>
            <person name="Suzuki T."/>
        </authorList>
    </citation>
    <scope>NUCLEOTIDE SEQUENCE [LARGE SCALE GENOMIC DNA]</scope>
    <source>
        <strain evidence="17 18">Heshi-B3</strain>
    </source>
</reference>
<comment type="caution">
    <text evidence="17">The sequence shown here is derived from an EMBL/GenBank/DDBJ whole genome shotgun (WGS) entry which is preliminary data.</text>
</comment>
<dbReference type="Gene3D" id="3.90.320.10">
    <property type="match status" value="1"/>
</dbReference>
<evidence type="ECO:0000256" key="3">
    <source>
        <dbReference type="ARBA" id="ARBA00022763"/>
    </source>
</evidence>
<evidence type="ECO:0000256" key="2">
    <source>
        <dbReference type="ARBA" id="ARBA00022741"/>
    </source>
</evidence>
<dbReference type="GO" id="GO:0043138">
    <property type="term" value="F:3'-5' DNA helicase activity"/>
    <property type="evidence" value="ECO:0007669"/>
    <property type="project" value="UniProtKB-UniRule"/>
</dbReference>
<feature type="domain" description="UvrD-like helicase ATP-binding" evidence="15">
    <location>
        <begin position="2"/>
        <end position="475"/>
    </location>
</feature>
<proteinExistence type="inferred from homology"/>
<keyword evidence="7 13" id="KW-0067">ATP-binding</keyword>
<dbReference type="GO" id="GO:0000724">
    <property type="term" value="P:double-strand break repair via homologous recombination"/>
    <property type="evidence" value="ECO:0007669"/>
    <property type="project" value="UniProtKB-UniRule"/>
</dbReference>
<dbReference type="SUPFAM" id="SSF52540">
    <property type="entry name" value="P-loop containing nucleoside triphosphate hydrolases"/>
    <property type="match status" value="1"/>
</dbReference>
<comment type="function">
    <text evidence="13">The heterodimer acts as both an ATP-dependent DNA helicase and an ATP-dependent, dual-direction single-stranded exonuclease. Recognizes the chi site generating a DNA molecule suitable for the initiation of homologous recombination. The AddA nuclease domain is required for chi fragment generation; this subunit has the helicase and 3' -&gt; 5' nuclease activities.</text>
</comment>
<comment type="similarity">
    <text evidence="13">Belongs to the helicase family. AddA subfamily.</text>
</comment>
<comment type="cofactor">
    <cofactor evidence="13">
        <name>Mg(2+)</name>
        <dbReference type="ChEBI" id="CHEBI:18420"/>
    </cofactor>
</comment>
<dbReference type="SUPFAM" id="SSF52980">
    <property type="entry name" value="Restriction endonuclease-like"/>
    <property type="match status" value="1"/>
</dbReference>
<evidence type="ECO:0000256" key="12">
    <source>
        <dbReference type="ARBA" id="ARBA00048988"/>
    </source>
</evidence>
<dbReference type="Pfam" id="PF12705">
    <property type="entry name" value="PDDEXK_1"/>
    <property type="match status" value="1"/>
</dbReference>
<keyword evidence="5 13" id="KW-0347">Helicase</keyword>
<evidence type="ECO:0000256" key="7">
    <source>
        <dbReference type="ARBA" id="ARBA00022840"/>
    </source>
</evidence>
<feature type="binding site" evidence="14">
    <location>
        <begin position="23"/>
        <end position="30"/>
    </location>
    <ligand>
        <name>ATP</name>
        <dbReference type="ChEBI" id="CHEBI:30616"/>
    </ligand>
</feature>
<keyword evidence="2 13" id="KW-0547">Nucleotide-binding</keyword>
<feature type="domain" description="UvrD-like helicase C-terminal" evidence="16">
    <location>
        <begin position="504"/>
        <end position="802"/>
    </location>
</feature>
<evidence type="ECO:0000256" key="13">
    <source>
        <dbReference type="HAMAP-Rule" id="MF_01451"/>
    </source>
</evidence>
<dbReference type="PROSITE" id="PS51198">
    <property type="entry name" value="UVRD_HELICASE_ATP_BIND"/>
    <property type="match status" value="1"/>
</dbReference>
<evidence type="ECO:0000256" key="1">
    <source>
        <dbReference type="ARBA" id="ARBA00022722"/>
    </source>
</evidence>
<dbReference type="CDD" id="cd17932">
    <property type="entry name" value="DEXQc_UvrD"/>
    <property type="match status" value="1"/>
</dbReference>
<name>A0A0U9HCT7_9BACI</name>
<dbReference type="InterPro" id="IPR011604">
    <property type="entry name" value="PDDEXK-like_dom_sf"/>
</dbReference>
<dbReference type="FunFam" id="3.40.50.300:FF:001236">
    <property type="entry name" value="ATP-dependent helicase/nuclease subunit A"/>
    <property type="match status" value="1"/>
</dbReference>
<evidence type="ECO:0000256" key="11">
    <source>
        <dbReference type="ARBA" id="ARBA00034617"/>
    </source>
</evidence>
<keyword evidence="1 13" id="KW-0540">Nuclease</keyword>
<protein>
    <recommendedName>
        <fullName evidence="13">ATP-dependent helicase/nuclease subunit A</fullName>
        <ecNumber evidence="13">3.1.-.-</ecNumber>
        <ecNumber evidence="13">5.6.2.4</ecNumber>
    </recommendedName>
    <alternativeName>
        <fullName evidence="13">ATP-dependent helicase/nuclease AddA</fullName>
    </alternativeName>
    <alternativeName>
        <fullName evidence="13">DNA 3'-5' helicase AddA</fullName>
    </alternativeName>
</protein>
<gene>
    <name evidence="13" type="primary">addA</name>
    <name evidence="17" type="ORF">OPHB3_3624</name>
</gene>
<sequence>MVKWTKEQEEAIYTGGKDVLVAAAAGSGKTAVLVERIIQKLLNKQHPVDIDSLLVVTFTNAAAQEMRNRVGEALEKALAEEPHSQHLKKQVSLLQRASISTLHSFCLDVVRQYAYLLDIDPSFRIANDMEADLIKQEVMDDLFEQWYGEEGSEQAAFFSVVDRFSNDRSDAEVEDLILNLYTFAVQNPNPDKWLDQLADTYAVSETWEENTLSWLTIMKREVRSQFTAMEEEMQLAMDMTKESDGPYQYAETIELDLTGLQEAKAHLEDWNMLQEYMVKSTFAKLSSKKMDCNETKKKKVKALRDSYKKRWNDMKQGWFSRNLESHVEDMRELAPVIRKLTELVKAFKEEFAKQKREKAIVDFSDLEHFCLQLLMEDQTTQDEPVPSQVAIQFQKKFSELLVDEYQDTNLVQETLLRLLSDQTGPGNMFMVGDVKQSIYRFRHADPTLFIEKYKRFAKEEEQGQRIDLASNFRSREDVLVGANYIFRQILDETVGEVDYDQNAELIYGNKMYDTLPHTEPAPELLIIDREAEEEKEDDSGAENYRDLEKAQIEARAYAEKIKGWIGQKDADPLQVVDKTTQSQRDMQYRDVVILMRSMTWAPTIADELKKQGIPVYAEISTGYFEAIEVKIMISLLKVIDNPRQDIPLASVLRSPIVGLTEDDLASIRLAGRNKGFYEALMQFKKEQTGPVADKLEQFLIKLNAFRMAASQGALSDLIWDIFRETGYYDFVGGMPGGRQRQANLRALYDRARSYENTSFRGLFRFLRFIERMEERGDDLGAARALSEQEDVVRIMTIHKSKGLEFPVVILGAMDKQFNLMDLNQKYLLHKDLGFASKYIDPVKRITYPTLFFQALKQEKLRELLAEEMRVLYVALTRAKEKLVMIGNVASFEKKRQKWEKMLDHSEWVLPAHYRMESKTYLDWVGPALIRHQTTEILREEELQDAVLDEIRVDPSSWNVHVVHGSELANLDETNDETELSLRENLEAWQPVKVDDEQLAVTVDERLSFQYPYIEASKSRAKQSVTEIKRQRELKDEYSADQLVTPFKAPIAKRPLFMQKEKTVTAAEKGTVLHTVMQHIPLTKALNRLEIESFIEELVEREKLTRDEAFIVDKTAIEHFLQTDIARFMMEAPTVRREVPFSLSLPTSEVYANWENPIEERVLVQGVIDCLVPYEDGWIILDYKSDAIHGEMTDKMKQKLINRYSTQLKLYRHAIEKIWKKPVKETYLYFFSKQQLIKVPIEEKN</sequence>
<dbReference type="GO" id="GO:0005829">
    <property type="term" value="C:cytosol"/>
    <property type="evidence" value="ECO:0007669"/>
    <property type="project" value="TreeGrafter"/>
</dbReference>
<evidence type="ECO:0000313" key="17">
    <source>
        <dbReference type="EMBL" id="GAQ19641.1"/>
    </source>
</evidence>
<keyword evidence="10 13" id="KW-0413">Isomerase</keyword>
<dbReference type="NCBIfam" id="TIGR02785">
    <property type="entry name" value="addA_Gpos"/>
    <property type="match status" value="1"/>
</dbReference>
<evidence type="ECO:0000256" key="9">
    <source>
        <dbReference type="ARBA" id="ARBA00023204"/>
    </source>
</evidence>
<evidence type="ECO:0000256" key="14">
    <source>
        <dbReference type="PROSITE-ProRule" id="PRU00560"/>
    </source>
</evidence>
<dbReference type="RefSeq" id="WP_058951228.1">
    <property type="nucleotide sequence ID" value="NZ_BBXV01000057.1"/>
</dbReference>
<evidence type="ECO:0000256" key="4">
    <source>
        <dbReference type="ARBA" id="ARBA00022801"/>
    </source>
</evidence>
<dbReference type="PROSITE" id="PS51217">
    <property type="entry name" value="UVRD_HELICASE_CTER"/>
    <property type="match status" value="1"/>
</dbReference>
<dbReference type="InterPro" id="IPR014152">
    <property type="entry name" value="AddA"/>
</dbReference>
<dbReference type="GO" id="GO:0016887">
    <property type="term" value="F:ATP hydrolysis activity"/>
    <property type="evidence" value="ECO:0007669"/>
    <property type="project" value="RHEA"/>
</dbReference>
<dbReference type="InterPro" id="IPR027417">
    <property type="entry name" value="P-loop_NTPase"/>
</dbReference>
<evidence type="ECO:0000256" key="6">
    <source>
        <dbReference type="ARBA" id="ARBA00022839"/>
    </source>
</evidence>
<dbReference type="Proteomes" id="UP000052946">
    <property type="component" value="Unassembled WGS sequence"/>
</dbReference>
<evidence type="ECO:0000259" key="16">
    <source>
        <dbReference type="PROSITE" id="PS51217"/>
    </source>
</evidence>
<accession>A0A0U9HCT7</accession>
<dbReference type="OrthoDB" id="9810135at2"/>
<dbReference type="GO" id="GO:0003690">
    <property type="term" value="F:double-stranded DNA binding"/>
    <property type="evidence" value="ECO:0007669"/>
    <property type="project" value="UniProtKB-UniRule"/>
</dbReference>
<dbReference type="GO" id="GO:0005524">
    <property type="term" value="F:ATP binding"/>
    <property type="evidence" value="ECO:0007669"/>
    <property type="project" value="UniProtKB-UniRule"/>
</dbReference>
<dbReference type="InterPro" id="IPR014016">
    <property type="entry name" value="UvrD-like_ATP-bd"/>
</dbReference>
<dbReference type="PANTHER" id="PTHR11070">
    <property type="entry name" value="UVRD / RECB / PCRA DNA HELICASE FAMILY MEMBER"/>
    <property type="match status" value="1"/>
</dbReference>
<dbReference type="Pfam" id="PF13361">
    <property type="entry name" value="UvrD_C"/>
    <property type="match status" value="1"/>
</dbReference>
<dbReference type="InterPro" id="IPR014017">
    <property type="entry name" value="DNA_helicase_UvrD-like_C"/>
</dbReference>
<dbReference type="GO" id="GO:0033202">
    <property type="term" value="C:DNA helicase complex"/>
    <property type="evidence" value="ECO:0007669"/>
    <property type="project" value="TreeGrafter"/>
</dbReference>
<dbReference type="Pfam" id="PF00580">
    <property type="entry name" value="UvrD-helicase"/>
    <property type="match status" value="1"/>
</dbReference>
<dbReference type="Gene3D" id="3.40.50.300">
    <property type="entry name" value="P-loop containing nucleotide triphosphate hydrolases"/>
    <property type="match status" value="4"/>
</dbReference>
<comment type="catalytic activity">
    <reaction evidence="11 13">
        <text>Couples ATP hydrolysis with the unwinding of duplex DNA by translocating in the 3'-5' direction.</text>
        <dbReference type="EC" id="5.6.2.4"/>
    </reaction>
</comment>
<dbReference type="EC" id="5.6.2.4" evidence="13"/>
<dbReference type="GO" id="GO:0008408">
    <property type="term" value="F:3'-5' exonuclease activity"/>
    <property type="evidence" value="ECO:0007669"/>
    <property type="project" value="UniProtKB-UniRule"/>
</dbReference>
<organism evidence="17 18">
    <name type="scientific">Oceanobacillus picturae</name>
    <dbReference type="NCBI Taxonomy" id="171693"/>
    <lineage>
        <taxon>Bacteria</taxon>
        <taxon>Bacillati</taxon>
        <taxon>Bacillota</taxon>
        <taxon>Bacilli</taxon>
        <taxon>Bacillales</taxon>
        <taxon>Bacillaceae</taxon>
        <taxon>Oceanobacillus</taxon>
    </lineage>
</organism>
<dbReference type="AlphaFoldDB" id="A0A0U9HCT7"/>
<keyword evidence="6 13" id="KW-0269">Exonuclease</keyword>